<dbReference type="Pfam" id="PF26639">
    <property type="entry name" value="Het-6_barrel"/>
    <property type="match status" value="1"/>
</dbReference>
<dbReference type="InParanoid" id="A0A177CMM5"/>
<feature type="domain" description="Heterokaryon incompatibility" evidence="1">
    <location>
        <begin position="45"/>
        <end position="193"/>
    </location>
</feature>
<gene>
    <name evidence="2" type="ORF">CC84DRAFT_1257554</name>
</gene>
<dbReference type="PANTHER" id="PTHR24148:SF64">
    <property type="entry name" value="HETEROKARYON INCOMPATIBILITY DOMAIN-CONTAINING PROTEIN"/>
    <property type="match status" value="1"/>
</dbReference>
<dbReference type="OrthoDB" id="2157530at2759"/>
<dbReference type="RefSeq" id="XP_018039128.1">
    <property type="nucleotide sequence ID" value="XM_018184743.1"/>
</dbReference>
<dbReference type="Pfam" id="PF06985">
    <property type="entry name" value="HET"/>
    <property type="match status" value="1"/>
</dbReference>
<proteinExistence type="predicted"/>
<organism evidence="2 3">
    <name type="scientific">Paraphaeosphaeria sporulosa</name>
    <dbReference type="NCBI Taxonomy" id="1460663"/>
    <lineage>
        <taxon>Eukaryota</taxon>
        <taxon>Fungi</taxon>
        <taxon>Dikarya</taxon>
        <taxon>Ascomycota</taxon>
        <taxon>Pezizomycotina</taxon>
        <taxon>Dothideomycetes</taxon>
        <taxon>Pleosporomycetidae</taxon>
        <taxon>Pleosporales</taxon>
        <taxon>Massarineae</taxon>
        <taxon>Didymosphaeriaceae</taxon>
        <taxon>Paraphaeosphaeria</taxon>
    </lineage>
</organism>
<dbReference type="EMBL" id="KV441550">
    <property type="protein sequence ID" value="OAG08763.1"/>
    <property type="molecule type" value="Genomic_DNA"/>
</dbReference>
<evidence type="ECO:0000313" key="2">
    <source>
        <dbReference type="EMBL" id="OAG08763.1"/>
    </source>
</evidence>
<dbReference type="InterPro" id="IPR010730">
    <property type="entry name" value="HET"/>
</dbReference>
<name>A0A177CMM5_9PLEO</name>
<reference evidence="2 3" key="1">
    <citation type="submission" date="2016-05" db="EMBL/GenBank/DDBJ databases">
        <title>Comparative analysis of secretome profiles of manganese(II)-oxidizing ascomycete fungi.</title>
        <authorList>
            <consortium name="DOE Joint Genome Institute"/>
            <person name="Zeiner C.A."/>
            <person name="Purvine S.O."/>
            <person name="Zink E.M."/>
            <person name="Wu S."/>
            <person name="Pasa-Tolic L."/>
            <person name="Chaput D.L."/>
            <person name="Haridas S."/>
            <person name="Grigoriev I.V."/>
            <person name="Santelli C.M."/>
            <person name="Hansel C.M."/>
        </authorList>
    </citation>
    <scope>NUCLEOTIDE SEQUENCE [LARGE SCALE GENOMIC DNA]</scope>
    <source>
        <strain evidence="2 3">AP3s5-JAC2a</strain>
    </source>
</reference>
<dbReference type="PANTHER" id="PTHR24148">
    <property type="entry name" value="ANKYRIN REPEAT DOMAIN-CONTAINING PROTEIN 39 HOMOLOG-RELATED"/>
    <property type="match status" value="1"/>
</dbReference>
<evidence type="ECO:0000313" key="3">
    <source>
        <dbReference type="Proteomes" id="UP000077069"/>
    </source>
</evidence>
<dbReference type="Proteomes" id="UP000077069">
    <property type="component" value="Unassembled WGS sequence"/>
</dbReference>
<sequence>MEPYKYEPLPSPTSIRRLKFNPDESGDQPLTCHFVIVDTKDPPSYIALSYVWGVPSKTVPITINGKAINVTQRLNGALQIFRTTPALLWADALCINQQDIPEKMQQVNLMSAIYRKAANVTVWLGPDEHEDASDLFEDIKCLVEGCGMIVTVGGQFKFFDENTGDLHWKLENGQDCVEIFKLPYFTRTWTLQEVGLASDAAVLWGNLATEWNGIGLTAMFLRRHCRALLDRLDLMREMEQVYHIYTAFSPLTPMATFLHLINNVRRFSATDPRDKVFALLSHPTAHTISMTDISFNWHAIKNALPIAVQLLPSLSDQFLVKKLAEKSAKSYSPPSELPPPLIQADYHKTVDQVYLDLALDHINRTMSLEILTAVQHDPESPDGMFTPSWVPRWDYFIDAPPLGWYTSAHFAAANKDAILTPPPSLRNALTVRGSLITRITQHTGLLKPSSFDLPLPSPAGDEPSFGPSSPHVQSFWDNNPIATTWLLHLRDRDPESYLVLPHMSFQNDNGPYAIFDTRATNVHKAYMKTWVAGKNWDDVDGFNLETDSEAYWERLFWGTEVSPEVFFSRRAVGEAEARQKESKDKMRWQRYRDSAALVCNQRKFFITKKGFFGLGPGALRPNDFVAVFLGADVPFVVREVLDEDEASMEERRTLNLPIPMYRKFRLVGECFVQGLMQGQATRAHEFRRHITLI</sequence>
<dbReference type="InterPro" id="IPR052895">
    <property type="entry name" value="HetReg/Transcr_Mod"/>
</dbReference>
<accession>A0A177CMM5</accession>
<protein>
    <submittedName>
        <fullName evidence="2">HET-domain-containing protein</fullName>
    </submittedName>
</protein>
<dbReference type="STRING" id="1460663.A0A177CMM5"/>
<keyword evidence="3" id="KW-1185">Reference proteome</keyword>
<dbReference type="GeneID" id="28768229"/>
<evidence type="ECO:0000259" key="1">
    <source>
        <dbReference type="Pfam" id="PF06985"/>
    </source>
</evidence>
<dbReference type="AlphaFoldDB" id="A0A177CMM5"/>